<dbReference type="Proteomes" id="UP000564806">
    <property type="component" value="Unassembled WGS sequence"/>
</dbReference>
<dbReference type="SUPFAM" id="SSF52833">
    <property type="entry name" value="Thioredoxin-like"/>
    <property type="match status" value="1"/>
</dbReference>
<name>A0A850EUA6_9BACL</name>
<accession>A0A850EUA6</accession>
<dbReference type="Gene3D" id="3.40.30.10">
    <property type="entry name" value="Glutaredoxin"/>
    <property type="match status" value="1"/>
</dbReference>
<organism evidence="1 2">
    <name type="scientific">Paenibacillus agri</name>
    <dbReference type="NCBI Taxonomy" id="2744309"/>
    <lineage>
        <taxon>Bacteria</taxon>
        <taxon>Bacillati</taxon>
        <taxon>Bacillota</taxon>
        <taxon>Bacilli</taxon>
        <taxon>Bacillales</taxon>
        <taxon>Paenibacillaceae</taxon>
        <taxon>Paenibacillus</taxon>
    </lineage>
</organism>
<proteinExistence type="predicted"/>
<evidence type="ECO:0000313" key="1">
    <source>
        <dbReference type="EMBL" id="NUU64435.1"/>
    </source>
</evidence>
<gene>
    <name evidence="1" type="ORF">HPT30_29180</name>
</gene>
<dbReference type="RefSeq" id="WP_175374742.1">
    <property type="nucleotide sequence ID" value="NZ_JABWCS010000221.1"/>
</dbReference>
<dbReference type="AlphaFoldDB" id="A0A850EUA6"/>
<keyword evidence="2" id="KW-1185">Reference proteome</keyword>
<comment type="caution">
    <text evidence="1">The sequence shown here is derived from an EMBL/GenBank/DDBJ whole genome shotgun (WGS) entry which is preliminary data.</text>
</comment>
<evidence type="ECO:0000313" key="2">
    <source>
        <dbReference type="Proteomes" id="UP000564806"/>
    </source>
</evidence>
<dbReference type="InterPro" id="IPR036249">
    <property type="entry name" value="Thioredoxin-like_sf"/>
</dbReference>
<protein>
    <submittedName>
        <fullName evidence="1">Thioredoxin family protein</fullName>
    </submittedName>
</protein>
<reference evidence="1" key="1">
    <citation type="submission" date="2020-06" db="EMBL/GenBank/DDBJ databases">
        <title>Paenibacillus sp. nov., isolated from soil.</title>
        <authorList>
            <person name="Seo Y.L."/>
        </authorList>
    </citation>
    <scope>NUCLEOTIDE SEQUENCE [LARGE SCALE GENOMIC DNA]</scope>
    <source>
        <strain evidence="1">JW14</strain>
    </source>
</reference>
<dbReference type="EMBL" id="JABWCS010000221">
    <property type="protein sequence ID" value="NUU64435.1"/>
    <property type="molecule type" value="Genomic_DNA"/>
</dbReference>
<sequence>MSTQQTAISPERLQKAFAEGLTFEQFVDQAEVNQERLQTNFKGFALNDEERAYFAAWAEPVDVLVLAHDWCGDVVSNLPLFAKIEQETGKLKLHILNRDPDNLDIAELYPHPDGKSHIPTYVFFNDKGEEQGIFIERPEQITALFPTWGAQFWDLNPELEGRNQAIAELDPAVKQAYYKYLLSQRADTKDVEKQGIISIIQSIVK</sequence>
<dbReference type="Pfam" id="PF14595">
    <property type="entry name" value="Thioredoxin_9"/>
    <property type="match status" value="1"/>
</dbReference>